<dbReference type="AlphaFoldDB" id="A0A545TWN7"/>
<organism evidence="7 8">
    <name type="scientific">Denitrobaculum tricleocarpae</name>
    <dbReference type="NCBI Taxonomy" id="2591009"/>
    <lineage>
        <taxon>Bacteria</taxon>
        <taxon>Pseudomonadati</taxon>
        <taxon>Pseudomonadota</taxon>
        <taxon>Alphaproteobacteria</taxon>
        <taxon>Rhodospirillales</taxon>
        <taxon>Rhodospirillaceae</taxon>
        <taxon>Denitrobaculum</taxon>
    </lineage>
</organism>
<feature type="chain" id="PRO_5021831287" description="Putrescine-binding periplasmic protein" evidence="6">
    <location>
        <begin position="25"/>
        <end position="364"/>
    </location>
</feature>
<dbReference type="Pfam" id="PF13416">
    <property type="entry name" value="SBP_bac_8"/>
    <property type="match status" value="1"/>
</dbReference>
<evidence type="ECO:0000256" key="5">
    <source>
        <dbReference type="PIRNR" id="PIRNR019574"/>
    </source>
</evidence>
<evidence type="ECO:0000313" key="7">
    <source>
        <dbReference type="EMBL" id="TQV81638.1"/>
    </source>
</evidence>
<dbReference type="EMBL" id="VHSH01000002">
    <property type="protein sequence ID" value="TQV81638.1"/>
    <property type="molecule type" value="Genomic_DNA"/>
</dbReference>
<dbReference type="Proteomes" id="UP000315252">
    <property type="component" value="Unassembled WGS sequence"/>
</dbReference>
<keyword evidence="3 6" id="KW-0732">Signal</keyword>
<comment type="caution">
    <text evidence="7">The sequence shown here is derived from an EMBL/GenBank/DDBJ whole genome shotgun (WGS) entry which is preliminary data.</text>
</comment>
<dbReference type="CDD" id="cd13659">
    <property type="entry name" value="PBP2_PotF"/>
    <property type="match status" value="1"/>
</dbReference>
<dbReference type="InterPro" id="IPR006059">
    <property type="entry name" value="SBP"/>
</dbReference>
<dbReference type="GO" id="GO:0042597">
    <property type="term" value="C:periplasmic space"/>
    <property type="evidence" value="ECO:0007669"/>
    <property type="project" value="UniProtKB-SubCell"/>
</dbReference>
<gene>
    <name evidence="7" type="ORF">FKG95_05145</name>
</gene>
<keyword evidence="4 5" id="KW-0574">Periplasm</keyword>
<comment type="subcellular location">
    <subcellularLocation>
        <location evidence="1 5">Periplasm</location>
    </subcellularLocation>
</comment>
<keyword evidence="2 5" id="KW-0813">Transport</keyword>
<evidence type="ECO:0000256" key="1">
    <source>
        <dbReference type="ARBA" id="ARBA00004418"/>
    </source>
</evidence>
<dbReference type="PANTHER" id="PTHR30222">
    <property type="entry name" value="SPERMIDINE/PUTRESCINE-BINDING PERIPLASMIC PROTEIN"/>
    <property type="match status" value="1"/>
</dbReference>
<dbReference type="PRINTS" id="PR00909">
    <property type="entry name" value="SPERMDNBNDNG"/>
</dbReference>
<evidence type="ECO:0000256" key="4">
    <source>
        <dbReference type="ARBA" id="ARBA00022764"/>
    </source>
</evidence>
<dbReference type="InterPro" id="IPR001188">
    <property type="entry name" value="Sperm_putr-bd"/>
</dbReference>
<evidence type="ECO:0000256" key="2">
    <source>
        <dbReference type="ARBA" id="ARBA00022448"/>
    </source>
</evidence>
<sequence>MKFLAKSALAAVLLAGTAAPGSSADGVVNVYNWSDYIDETILQDFEKETGIKVVYDVFDSNDILETKLLAGGTGYDVVVPSGTFLSRQIQAGVFQPLDKSKLSNLGNMWNVVSERTATYDPDNAHSVNYMWGTTGIGYNVDQVEERMADAPVDSWKLIFDPTVLSKFADCGVFMLDASDEMIPAALNYLGEDPDSHDPEVIAKAEDLLMSIRPYIQKFHSSEYINALANGDICIAVGWSGDVLQARDRAAEADNGVTVNYSTPIEGALMWFDQMAIPKDAKNVENAHIFIDYIMRADVMAKASNYVYYANGNEASQALLEPDVIGDPAIYPSEAALKTLYTTTPYPPRVQRKVTRLWTKVKSGQ</sequence>
<reference evidence="7 8" key="1">
    <citation type="submission" date="2019-06" db="EMBL/GenBank/DDBJ databases">
        <title>Whole genome sequence for Rhodospirillaceae sp. R148.</title>
        <authorList>
            <person name="Wang G."/>
        </authorList>
    </citation>
    <scope>NUCLEOTIDE SEQUENCE [LARGE SCALE GENOMIC DNA]</scope>
    <source>
        <strain evidence="7 8">R148</strain>
    </source>
</reference>
<dbReference type="GO" id="GO:0015846">
    <property type="term" value="P:polyamine transport"/>
    <property type="evidence" value="ECO:0007669"/>
    <property type="project" value="InterPro"/>
</dbReference>
<dbReference type="GO" id="GO:0019808">
    <property type="term" value="F:polyamine binding"/>
    <property type="evidence" value="ECO:0007669"/>
    <property type="project" value="InterPro"/>
</dbReference>
<keyword evidence="8" id="KW-1185">Reference proteome</keyword>
<evidence type="ECO:0000256" key="6">
    <source>
        <dbReference type="SAM" id="SignalP"/>
    </source>
</evidence>
<protein>
    <recommendedName>
        <fullName evidence="5">Putrescine-binding periplasmic protein</fullName>
    </recommendedName>
</protein>
<comment type="function">
    <text evidence="5">Required for the activity of the bacterial periplasmic transport system of putrescine.</text>
</comment>
<accession>A0A545TWN7</accession>
<evidence type="ECO:0000313" key="8">
    <source>
        <dbReference type="Proteomes" id="UP000315252"/>
    </source>
</evidence>
<comment type="similarity">
    <text evidence="5">Belongs to the bacterial solute-binding protein PotD/PotF family.</text>
</comment>
<name>A0A545TWN7_9PROT</name>
<proteinExistence type="inferred from homology"/>
<dbReference type="RefSeq" id="WP_142895269.1">
    <property type="nucleotide sequence ID" value="NZ_ML660053.1"/>
</dbReference>
<feature type="signal peptide" evidence="6">
    <location>
        <begin position="1"/>
        <end position="24"/>
    </location>
</feature>
<dbReference type="PANTHER" id="PTHR30222:SF12">
    <property type="entry name" value="NORSPERMIDINE SENSOR"/>
    <property type="match status" value="1"/>
</dbReference>
<dbReference type="OrthoDB" id="9769319at2"/>
<dbReference type="SUPFAM" id="SSF53850">
    <property type="entry name" value="Periplasmic binding protein-like II"/>
    <property type="match status" value="1"/>
</dbReference>
<evidence type="ECO:0000256" key="3">
    <source>
        <dbReference type="ARBA" id="ARBA00022729"/>
    </source>
</evidence>
<dbReference type="PIRSF" id="PIRSF019574">
    <property type="entry name" value="Periplasmic_polyamine_BP"/>
    <property type="match status" value="1"/>
</dbReference>
<dbReference type="Gene3D" id="3.40.190.10">
    <property type="entry name" value="Periplasmic binding protein-like II"/>
    <property type="match status" value="2"/>
</dbReference>